<comment type="caution">
    <text evidence="1">The sequence shown here is derived from an EMBL/GenBank/DDBJ whole genome shotgun (WGS) entry which is preliminary data.</text>
</comment>
<accession>A0A8J3KJ25</accession>
<name>A0A8J3KJ25_9ACTN</name>
<protein>
    <submittedName>
        <fullName evidence="1">Uncharacterized protein</fullName>
    </submittedName>
</protein>
<proteinExistence type="predicted"/>
<dbReference type="Proteomes" id="UP000659904">
    <property type="component" value="Unassembled WGS sequence"/>
</dbReference>
<reference evidence="1 2" key="1">
    <citation type="submission" date="2021-01" db="EMBL/GenBank/DDBJ databases">
        <title>Whole genome shotgun sequence of Catellatospora citrea NBRC 14495.</title>
        <authorList>
            <person name="Komaki H."/>
            <person name="Tamura T."/>
        </authorList>
    </citation>
    <scope>NUCLEOTIDE SEQUENCE [LARGE SCALE GENOMIC DNA]</scope>
    <source>
        <strain evidence="1 2">NBRC 14495</strain>
    </source>
</reference>
<dbReference type="RefSeq" id="WP_120320874.1">
    <property type="nucleotide sequence ID" value="NZ_BONH01000002.1"/>
</dbReference>
<organism evidence="1 2">
    <name type="scientific">Catellatospora citrea</name>
    <dbReference type="NCBI Taxonomy" id="53366"/>
    <lineage>
        <taxon>Bacteria</taxon>
        <taxon>Bacillati</taxon>
        <taxon>Actinomycetota</taxon>
        <taxon>Actinomycetes</taxon>
        <taxon>Micromonosporales</taxon>
        <taxon>Micromonosporaceae</taxon>
        <taxon>Catellatospora</taxon>
    </lineage>
</organism>
<sequence length="352" mass="37768">MEPFSAIAMLAAKHGIVMVLGALGGDDKLAGVAGELFASLTATENGINQRLAGIEAQLAELDRKNYATALSNGTRYLFEANLAGDPARRAADLELARQQFIHAQSAAGESSPLRRATAGRYLLLVSIATGRTAAAAASLPDVEAALLDAALIARVKQFDPEPEAQRLVRSQGASGLFGRDAKLDAARKAVFTEGDESLRLIGQMLIEMAVLAPALGLPHRLEPIPSVRWDLQVPHDGGRIAGIGCRFQVKGWPHRVGPLKTFSYPVSAELTFEPPLRQPIILLVRMAKGPHRTQLLAAGTSRVDVPFDGYTDELTERAQRLDICPNEKVGGVLTFAPQSFQPWQPGMWQTGS</sequence>
<keyword evidence="2" id="KW-1185">Reference proteome</keyword>
<evidence type="ECO:0000313" key="2">
    <source>
        <dbReference type="Proteomes" id="UP000659904"/>
    </source>
</evidence>
<gene>
    <name evidence="1" type="ORF">Cci01nite_11480</name>
</gene>
<dbReference type="AlphaFoldDB" id="A0A8J3KJ25"/>
<evidence type="ECO:0000313" key="1">
    <source>
        <dbReference type="EMBL" id="GIF96054.1"/>
    </source>
</evidence>
<dbReference type="EMBL" id="BONH01000002">
    <property type="protein sequence ID" value="GIF96054.1"/>
    <property type="molecule type" value="Genomic_DNA"/>
</dbReference>